<dbReference type="PANTHER" id="PTHR21000">
    <property type="entry name" value="DIHYDROXY-ACID DEHYDRATASE DAD"/>
    <property type="match status" value="1"/>
</dbReference>
<keyword evidence="20" id="KW-1185">Reference proteome</keyword>
<keyword evidence="10 15" id="KW-0100">Branched-chain amino acid biosynthesis</keyword>
<evidence type="ECO:0000256" key="14">
    <source>
        <dbReference type="ARBA" id="ARBA00029490"/>
    </source>
</evidence>
<dbReference type="KEGG" id="mphy:MCBMB27_02365"/>
<dbReference type="InterPro" id="IPR020558">
    <property type="entry name" value="DiOHA_6PGluconate_deHydtase_CS"/>
</dbReference>
<evidence type="ECO:0000259" key="16">
    <source>
        <dbReference type="Pfam" id="PF00920"/>
    </source>
</evidence>
<sequence>MNIPALRERRRAAVQRTLGIGCAKAWSEVMVTRLNDKSKLPSRHVTEGPDRAPHRSYLYAMGLTREQIHQPLVGVASCWNEAAPCNISLMRQAQAVKKGVAAANGTPREFCTITVTDGIAMGHGGMRASLPSREVIADSVELTMRGHAYDALVGLAGCDKSLPGMMMAMVRLNVPSIFIYGGSILPGSFRGKPVTVQDLFEAVGKVAVGDMSLEDLDELEQVACPSAGACGAQFTANTMATVSEAIGLALPYSAGAPAPYEIRDKFCATAGEKVMELLANRIRPRDIVTRKALENAATVVAASGGSTNAALHLPAIAHECGIEFTLFDVAEIFRRTPYIADLKPGGRYVAKDMFEVGGIPLLMKTLLDHGFMHGDCLTVTGRTIAENMDRVTWNPDQDVVYPANRPITPTGGVVGLKGNLAPEGAIVKVAGIPAEKQVFTGPARVFDGEEACFAAVQSRSYKEGEVLVIRYEGPRGGPGMREMLSTTAALYGQGMGDKVALITDGRFSGATRGFCVGHVGPEAAVGGPIGLIRDGDVITLNAIQGTLSVALSDEELAERRKAWTPRPNSATSGYLWKYAQGVGPALYGAVTHPGGAKETQSYADV</sequence>
<comment type="caution">
    <text evidence="15">Lacks conserved residue(s) required for the propagation of feature annotation.</text>
</comment>
<evidence type="ECO:0000256" key="15">
    <source>
        <dbReference type="HAMAP-Rule" id="MF_00012"/>
    </source>
</evidence>
<dbReference type="Proteomes" id="UP000185487">
    <property type="component" value="Chromosome"/>
</dbReference>
<dbReference type="Pfam" id="PF00920">
    <property type="entry name" value="ILVD_EDD_N"/>
    <property type="match status" value="1"/>
</dbReference>
<keyword evidence="4 15" id="KW-0001">2Fe-2S</keyword>
<feature type="active site" description="Proton acceptor" evidence="15">
    <location>
        <position position="508"/>
    </location>
</feature>
<dbReference type="Gene3D" id="3.50.30.80">
    <property type="entry name" value="IlvD/EDD C-terminal domain-like"/>
    <property type="match status" value="1"/>
</dbReference>
<comment type="pathway">
    <text evidence="13 15">Amino-acid biosynthesis; L-isoleucine biosynthesis; L-isoleucine from 2-oxobutanoate: step 3/4.</text>
</comment>
<dbReference type="HAMAP" id="MF_00012">
    <property type="entry name" value="IlvD"/>
    <property type="match status" value="1"/>
</dbReference>
<evidence type="ECO:0000256" key="4">
    <source>
        <dbReference type="ARBA" id="ARBA00022714"/>
    </source>
</evidence>
<dbReference type="GO" id="GO:0051537">
    <property type="term" value="F:2 iron, 2 sulfur cluster binding"/>
    <property type="evidence" value="ECO:0007669"/>
    <property type="project" value="UniProtKB-UniRule"/>
</dbReference>
<accession>A0AAE8HTQ3</accession>
<evidence type="ECO:0000256" key="3">
    <source>
        <dbReference type="ARBA" id="ARBA00022605"/>
    </source>
</evidence>
<feature type="domain" description="Dihydroxy-acid/6-phosphogluconate dehydratase C-terminal" evidence="17">
    <location>
        <begin position="398"/>
        <end position="589"/>
    </location>
</feature>
<evidence type="ECO:0000313" key="19">
    <source>
        <dbReference type="EMBL" id="SFH15969.1"/>
    </source>
</evidence>
<evidence type="ECO:0000256" key="1">
    <source>
        <dbReference type="ARBA" id="ARBA00001946"/>
    </source>
</evidence>
<reference evidence="18 20" key="1">
    <citation type="submission" date="2016-04" db="EMBL/GenBank/DDBJ databases">
        <title>Complete genome sequencing and analysis of CBMB27, Methylobacterium phyllosphaerae isolated from leaf tissues of rice (Oryza sativa L.).</title>
        <authorList>
            <person name="Lee Y."/>
            <person name="Hwangbo K."/>
            <person name="Chung H."/>
            <person name="Yoo J."/>
            <person name="Kim K.Y."/>
            <person name="Sa T.M."/>
            <person name="Um Y."/>
            <person name="Madhaiyan M."/>
        </authorList>
    </citation>
    <scope>NUCLEOTIDE SEQUENCE [LARGE SCALE GENOMIC DNA]</scope>
    <source>
        <strain evidence="18 20">CBMB27</strain>
    </source>
</reference>
<dbReference type="GO" id="GO:0000287">
    <property type="term" value="F:magnesium ion binding"/>
    <property type="evidence" value="ECO:0007669"/>
    <property type="project" value="UniProtKB-UniRule"/>
</dbReference>
<dbReference type="PANTHER" id="PTHR21000:SF5">
    <property type="entry name" value="DIHYDROXY-ACID DEHYDRATASE, MITOCHONDRIAL"/>
    <property type="match status" value="1"/>
</dbReference>
<dbReference type="Proteomes" id="UP000199140">
    <property type="component" value="Unassembled WGS sequence"/>
</dbReference>
<gene>
    <name evidence="15" type="primary">ilvD</name>
    <name evidence="18" type="ORF">MCBMB27_02365</name>
    <name evidence="19" type="ORF">SAMN05192567_11586</name>
</gene>
<name>A0AAE8HTQ3_9HYPH</name>
<keyword evidence="7 15" id="KW-0408">Iron</keyword>
<feature type="binding site" description="via carbamate group" evidence="15">
    <location>
        <position position="160"/>
    </location>
    <ligand>
        <name>Mg(2+)</name>
        <dbReference type="ChEBI" id="CHEBI:18420"/>
    </ligand>
</feature>
<dbReference type="GO" id="GO:0004160">
    <property type="term" value="F:dihydroxy-acid dehydratase activity"/>
    <property type="evidence" value="ECO:0007669"/>
    <property type="project" value="UniProtKB-UniRule"/>
</dbReference>
<evidence type="ECO:0000256" key="6">
    <source>
        <dbReference type="ARBA" id="ARBA00022842"/>
    </source>
</evidence>
<dbReference type="Pfam" id="PF24877">
    <property type="entry name" value="ILV_EDD_C"/>
    <property type="match status" value="1"/>
</dbReference>
<keyword evidence="6 15" id="KW-0460">Magnesium</keyword>
<dbReference type="InterPro" id="IPR056740">
    <property type="entry name" value="ILV_EDD_C"/>
</dbReference>
<reference evidence="19 21" key="2">
    <citation type="submission" date="2016-10" db="EMBL/GenBank/DDBJ databases">
        <authorList>
            <person name="Varghese N."/>
            <person name="Submissions S."/>
        </authorList>
    </citation>
    <scope>NUCLEOTIDE SEQUENCE [LARGE SCALE GENOMIC DNA]</scope>
    <source>
        <strain evidence="19 21">CBMB27</strain>
    </source>
</reference>
<feature type="binding site" evidence="15">
    <location>
        <position position="482"/>
    </location>
    <ligand>
        <name>Mg(2+)</name>
        <dbReference type="ChEBI" id="CHEBI:18420"/>
    </ligand>
</feature>
<comment type="subunit">
    <text evidence="15">Homodimer.</text>
</comment>
<dbReference type="EMBL" id="FOPK01000015">
    <property type="protein sequence ID" value="SFH15969.1"/>
    <property type="molecule type" value="Genomic_DNA"/>
</dbReference>
<comment type="function">
    <text evidence="15">Functions in the biosynthesis of branched-chain amino acids. Catalyzes the dehydration of (2R,3R)-2,3-dihydroxy-3-methylpentanoate (2,3-dihydroxy-3-methylvalerate) into 2-oxo-3-methylpentanoate (2-oxo-3-methylvalerate) and of (2R)-2,3-dihydroxy-3-methylbutanoate (2,3-dihydroxyisovalerate) into 2-oxo-3-methylbutanoate (2-oxoisovalerate), the penultimate precursor to L-isoleucine and L-valine, respectively.</text>
</comment>
<comment type="cofactor">
    <cofactor evidence="15">
        <name>[2Fe-2S] cluster</name>
        <dbReference type="ChEBI" id="CHEBI:190135"/>
    </cofactor>
    <text evidence="15">Binds 1 [2Fe-2S] cluster per subunit. This cluster acts as a Lewis acid cofactor.</text>
</comment>
<feature type="domain" description="Dihydroxy-acid/6-phosphogluconate dehydratase N-terminal" evidence="16">
    <location>
        <begin position="70"/>
        <end position="387"/>
    </location>
</feature>
<dbReference type="InterPro" id="IPR004404">
    <property type="entry name" value="DihydroxyA_deHydtase"/>
</dbReference>
<proteinExistence type="inferred from homology"/>
<evidence type="ECO:0000256" key="8">
    <source>
        <dbReference type="ARBA" id="ARBA00023014"/>
    </source>
</evidence>
<evidence type="ECO:0000256" key="11">
    <source>
        <dbReference type="ARBA" id="ARBA00029304"/>
    </source>
</evidence>
<dbReference type="SUPFAM" id="SSF52016">
    <property type="entry name" value="LeuD/IlvD-like"/>
    <property type="match status" value="1"/>
</dbReference>
<evidence type="ECO:0000256" key="9">
    <source>
        <dbReference type="ARBA" id="ARBA00023239"/>
    </source>
</evidence>
<dbReference type="GO" id="GO:0009099">
    <property type="term" value="P:L-valine biosynthetic process"/>
    <property type="evidence" value="ECO:0007669"/>
    <property type="project" value="UniProtKB-UniRule"/>
</dbReference>
<evidence type="ECO:0000313" key="21">
    <source>
        <dbReference type="Proteomes" id="UP000199140"/>
    </source>
</evidence>
<evidence type="ECO:0000256" key="7">
    <source>
        <dbReference type="ARBA" id="ARBA00023004"/>
    </source>
</evidence>
<dbReference type="InterPro" id="IPR050165">
    <property type="entry name" value="DHAD_IlvD/Edd"/>
</dbReference>
<evidence type="ECO:0000256" key="13">
    <source>
        <dbReference type="ARBA" id="ARBA00029437"/>
    </source>
</evidence>
<dbReference type="InterPro" id="IPR037237">
    <property type="entry name" value="IlvD/EDD_N"/>
</dbReference>
<comment type="catalytic activity">
    <reaction evidence="15">
        <text>(2R,3R)-2,3-dihydroxy-3-methylpentanoate = (S)-3-methyl-2-oxopentanoate + H2O</text>
        <dbReference type="Rhea" id="RHEA:27694"/>
        <dbReference type="ChEBI" id="CHEBI:15377"/>
        <dbReference type="ChEBI" id="CHEBI:35146"/>
        <dbReference type="ChEBI" id="CHEBI:49258"/>
        <dbReference type="EC" id="4.2.1.9"/>
    </reaction>
</comment>
<dbReference type="GO" id="GO:0009097">
    <property type="term" value="P:isoleucine biosynthetic process"/>
    <property type="evidence" value="ECO:0007669"/>
    <property type="project" value="UniProtKB-UniRule"/>
</dbReference>
<dbReference type="NCBIfam" id="TIGR00110">
    <property type="entry name" value="ilvD"/>
    <property type="match status" value="1"/>
</dbReference>
<dbReference type="NCBIfam" id="NF002068">
    <property type="entry name" value="PRK00911.1"/>
    <property type="match status" value="1"/>
</dbReference>
<keyword evidence="8 15" id="KW-0411">Iron-sulfur</keyword>
<dbReference type="PROSITE" id="PS00886">
    <property type="entry name" value="ILVD_EDD_1"/>
    <property type="match status" value="1"/>
</dbReference>
<dbReference type="SUPFAM" id="SSF143975">
    <property type="entry name" value="IlvD/EDD N-terminal domain-like"/>
    <property type="match status" value="1"/>
</dbReference>
<organism evidence="19 21">
    <name type="scientific">Methylobacterium phyllosphaerae</name>
    <dbReference type="NCBI Taxonomy" id="418223"/>
    <lineage>
        <taxon>Bacteria</taxon>
        <taxon>Pseudomonadati</taxon>
        <taxon>Pseudomonadota</taxon>
        <taxon>Alphaproteobacteria</taxon>
        <taxon>Hyphomicrobiales</taxon>
        <taxon>Methylobacteriaceae</taxon>
        <taxon>Methylobacterium</taxon>
    </lineage>
</organism>
<comment type="pathway">
    <text evidence="12 15">Amino-acid biosynthesis; L-valine biosynthesis; L-valine from pyruvate: step 3/4.</text>
</comment>
<evidence type="ECO:0000256" key="2">
    <source>
        <dbReference type="ARBA" id="ARBA00006486"/>
    </source>
</evidence>
<feature type="modified residue" description="N6-carboxylysine" evidence="15">
    <location>
        <position position="160"/>
    </location>
</feature>
<comment type="catalytic activity">
    <reaction evidence="11">
        <text>(2R)-2,3-dihydroxy-3-methylbutanoate = 3-methyl-2-oxobutanoate + H2O</text>
        <dbReference type="Rhea" id="RHEA:24809"/>
        <dbReference type="ChEBI" id="CHEBI:11851"/>
        <dbReference type="ChEBI" id="CHEBI:15377"/>
        <dbReference type="ChEBI" id="CHEBI:49072"/>
        <dbReference type="EC" id="4.2.1.9"/>
    </reaction>
    <physiologicalReaction direction="left-to-right" evidence="11">
        <dbReference type="Rhea" id="RHEA:24810"/>
    </physiologicalReaction>
</comment>
<comment type="cofactor">
    <cofactor evidence="1 15">
        <name>Mg(2+)</name>
        <dbReference type="ChEBI" id="CHEBI:18420"/>
    </cofactor>
</comment>
<dbReference type="InterPro" id="IPR042096">
    <property type="entry name" value="Dihydro-acid_dehy_C"/>
</dbReference>
<evidence type="ECO:0000256" key="10">
    <source>
        <dbReference type="ARBA" id="ARBA00023304"/>
    </source>
</evidence>
<evidence type="ECO:0000259" key="17">
    <source>
        <dbReference type="Pfam" id="PF24877"/>
    </source>
</evidence>
<dbReference type="AlphaFoldDB" id="A0AAE8HTQ3"/>
<dbReference type="InterPro" id="IPR000581">
    <property type="entry name" value="ILV_EDD_N"/>
</dbReference>
<dbReference type="EC" id="4.2.1.9" evidence="14 15"/>
<comment type="similarity">
    <text evidence="2 15">Belongs to the IlvD/Edd family.</text>
</comment>
<keyword evidence="5 15" id="KW-0479">Metal-binding</keyword>
<dbReference type="EMBL" id="CP015367">
    <property type="protein sequence ID" value="APT31656.1"/>
    <property type="molecule type" value="Genomic_DNA"/>
</dbReference>
<evidence type="ECO:0000256" key="5">
    <source>
        <dbReference type="ARBA" id="ARBA00022723"/>
    </source>
</evidence>
<evidence type="ECO:0000313" key="18">
    <source>
        <dbReference type="EMBL" id="APT31656.1"/>
    </source>
</evidence>
<feature type="binding site" evidence="15">
    <location>
        <position position="85"/>
    </location>
    <ligand>
        <name>[2Fe-2S] cluster</name>
        <dbReference type="ChEBI" id="CHEBI:190135"/>
    </ligand>
</feature>
<dbReference type="FunFam" id="3.50.30.80:FF:000001">
    <property type="entry name" value="Dihydroxy-acid dehydratase"/>
    <property type="match status" value="1"/>
</dbReference>
<protein>
    <recommendedName>
        <fullName evidence="14 15">Dihydroxy-acid dehydratase</fullName>
        <shortName evidence="15">DAD</shortName>
        <ecNumber evidence="14 15">4.2.1.9</ecNumber>
    </recommendedName>
</protein>
<dbReference type="PROSITE" id="PS00887">
    <property type="entry name" value="ILVD_EDD_2"/>
    <property type="match status" value="1"/>
</dbReference>
<evidence type="ECO:0000313" key="20">
    <source>
        <dbReference type="Proteomes" id="UP000185487"/>
    </source>
</evidence>
<keyword evidence="9 15" id="KW-0456">Lyase</keyword>
<keyword evidence="3 15" id="KW-0028">Amino-acid biosynthesis</keyword>
<feature type="binding site" evidence="15">
    <location>
        <position position="159"/>
    </location>
    <ligand>
        <name>Mg(2+)</name>
        <dbReference type="ChEBI" id="CHEBI:18420"/>
    </ligand>
</feature>
<feature type="binding site" evidence="15">
    <location>
        <position position="117"/>
    </location>
    <ligand>
        <name>Mg(2+)</name>
        <dbReference type="ChEBI" id="CHEBI:18420"/>
    </ligand>
</feature>
<evidence type="ECO:0000256" key="12">
    <source>
        <dbReference type="ARBA" id="ARBA00029436"/>
    </source>
</evidence>